<dbReference type="RefSeq" id="XP_007763831.1">
    <property type="nucleotide sequence ID" value="XM_007765641.1"/>
</dbReference>
<feature type="domain" description="LysM" evidence="2">
    <location>
        <begin position="135"/>
        <end position="179"/>
    </location>
</feature>
<gene>
    <name evidence="3" type="ORF">CONPUDRAFT_116483</name>
</gene>
<sequence>MGRWSQVDDDSYRLPEGMKRVGYDADQGRYYFRDKDGQLYQGPEGSEYGELTPIADAPIAIAPEGEDNDIEAAPRRADGYQSLASDEYGNRSHYRNPYRTLFPFFLVIAVVLLLVWRLVLLPTNKPPPPCPERTLPYRIQSGDTCWDIANQHNSSLEKLKNANPKTNCDKLIPGERLCVPEETLARRRRNIKS</sequence>
<dbReference type="SMART" id="SM00257">
    <property type="entry name" value="LysM"/>
    <property type="match status" value="1"/>
</dbReference>
<dbReference type="OMA" id="MSWFTEM"/>
<keyword evidence="1" id="KW-0472">Membrane</keyword>
<dbReference type="GeneID" id="19199241"/>
<evidence type="ECO:0000256" key="1">
    <source>
        <dbReference type="SAM" id="Phobius"/>
    </source>
</evidence>
<name>A0A5M3N7L1_CONPW</name>
<protein>
    <submittedName>
        <fullName evidence="3">Carbohydrate-binding module family 50 protein</fullName>
    </submittedName>
</protein>
<keyword evidence="1" id="KW-1133">Transmembrane helix</keyword>
<organism evidence="3 4">
    <name type="scientific">Coniophora puteana (strain RWD-64-598)</name>
    <name type="common">Brown rot fungus</name>
    <dbReference type="NCBI Taxonomy" id="741705"/>
    <lineage>
        <taxon>Eukaryota</taxon>
        <taxon>Fungi</taxon>
        <taxon>Dikarya</taxon>
        <taxon>Basidiomycota</taxon>
        <taxon>Agaricomycotina</taxon>
        <taxon>Agaricomycetes</taxon>
        <taxon>Agaricomycetidae</taxon>
        <taxon>Boletales</taxon>
        <taxon>Coniophorineae</taxon>
        <taxon>Coniophoraceae</taxon>
        <taxon>Coniophora</taxon>
    </lineage>
</organism>
<dbReference type="AlphaFoldDB" id="A0A5M3N7L1"/>
<dbReference type="Pfam" id="PF01476">
    <property type="entry name" value="LysM"/>
    <property type="match status" value="1"/>
</dbReference>
<proteinExistence type="predicted"/>
<dbReference type="EMBL" id="JH711573">
    <property type="protein sequence ID" value="EIW87296.1"/>
    <property type="molecule type" value="Genomic_DNA"/>
</dbReference>
<dbReference type="Proteomes" id="UP000053558">
    <property type="component" value="Unassembled WGS sequence"/>
</dbReference>
<evidence type="ECO:0000313" key="3">
    <source>
        <dbReference type="EMBL" id="EIW87296.1"/>
    </source>
</evidence>
<dbReference type="InterPro" id="IPR018392">
    <property type="entry name" value="LysM"/>
</dbReference>
<dbReference type="OrthoDB" id="2107166at2759"/>
<dbReference type="CDD" id="cd00118">
    <property type="entry name" value="LysM"/>
    <property type="match status" value="1"/>
</dbReference>
<dbReference type="InterPro" id="IPR036779">
    <property type="entry name" value="LysM_dom_sf"/>
</dbReference>
<feature type="transmembrane region" description="Helical" evidence="1">
    <location>
        <begin position="101"/>
        <end position="120"/>
    </location>
</feature>
<dbReference type="PROSITE" id="PS51782">
    <property type="entry name" value="LYSM"/>
    <property type="match status" value="1"/>
</dbReference>
<dbReference type="Gene3D" id="3.10.350.10">
    <property type="entry name" value="LysM domain"/>
    <property type="match status" value="1"/>
</dbReference>
<reference evidence="4" key="1">
    <citation type="journal article" date="2012" name="Science">
        <title>The Paleozoic origin of enzymatic lignin decomposition reconstructed from 31 fungal genomes.</title>
        <authorList>
            <person name="Floudas D."/>
            <person name="Binder M."/>
            <person name="Riley R."/>
            <person name="Barry K."/>
            <person name="Blanchette R.A."/>
            <person name="Henrissat B."/>
            <person name="Martinez A.T."/>
            <person name="Otillar R."/>
            <person name="Spatafora J.W."/>
            <person name="Yadav J.S."/>
            <person name="Aerts A."/>
            <person name="Benoit I."/>
            <person name="Boyd A."/>
            <person name="Carlson A."/>
            <person name="Copeland A."/>
            <person name="Coutinho P.M."/>
            <person name="de Vries R.P."/>
            <person name="Ferreira P."/>
            <person name="Findley K."/>
            <person name="Foster B."/>
            <person name="Gaskell J."/>
            <person name="Glotzer D."/>
            <person name="Gorecki P."/>
            <person name="Heitman J."/>
            <person name="Hesse C."/>
            <person name="Hori C."/>
            <person name="Igarashi K."/>
            <person name="Jurgens J.A."/>
            <person name="Kallen N."/>
            <person name="Kersten P."/>
            <person name="Kohler A."/>
            <person name="Kuees U."/>
            <person name="Kumar T.K.A."/>
            <person name="Kuo A."/>
            <person name="LaButti K."/>
            <person name="Larrondo L.F."/>
            <person name="Lindquist E."/>
            <person name="Ling A."/>
            <person name="Lombard V."/>
            <person name="Lucas S."/>
            <person name="Lundell T."/>
            <person name="Martin R."/>
            <person name="McLaughlin D.J."/>
            <person name="Morgenstern I."/>
            <person name="Morin E."/>
            <person name="Murat C."/>
            <person name="Nagy L.G."/>
            <person name="Nolan M."/>
            <person name="Ohm R.A."/>
            <person name="Patyshakuliyeva A."/>
            <person name="Rokas A."/>
            <person name="Ruiz-Duenas F.J."/>
            <person name="Sabat G."/>
            <person name="Salamov A."/>
            <person name="Samejima M."/>
            <person name="Schmutz J."/>
            <person name="Slot J.C."/>
            <person name="St John F."/>
            <person name="Stenlid J."/>
            <person name="Sun H."/>
            <person name="Sun S."/>
            <person name="Syed K."/>
            <person name="Tsang A."/>
            <person name="Wiebenga A."/>
            <person name="Young D."/>
            <person name="Pisabarro A."/>
            <person name="Eastwood D.C."/>
            <person name="Martin F."/>
            <person name="Cullen D."/>
            <person name="Grigoriev I.V."/>
            <person name="Hibbett D.S."/>
        </authorList>
    </citation>
    <scope>NUCLEOTIDE SEQUENCE [LARGE SCALE GENOMIC DNA]</scope>
    <source>
        <strain evidence="4">RWD-64-598 SS2</strain>
    </source>
</reference>
<dbReference type="KEGG" id="cput:CONPUDRAFT_116483"/>
<accession>A0A5M3N7L1</accession>
<keyword evidence="1" id="KW-0812">Transmembrane</keyword>
<comment type="caution">
    <text evidence="3">The sequence shown here is derived from an EMBL/GenBank/DDBJ whole genome shotgun (WGS) entry which is preliminary data.</text>
</comment>
<evidence type="ECO:0000259" key="2">
    <source>
        <dbReference type="PROSITE" id="PS51782"/>
    </source>
</evidence>
<evidence type="ECO:0000313" key="4">
    <source>
        <dbReference type="Proteomes" id="UP000053558"/>
    </source>
</evidence>
<keyword evidence="4" id="KW-1185">Reference proteome</keyword>
<dbReference type="SUPFAM" id="SSF54106">
    <property type="entry name" value="LysM domain"/>
    <property type="match status" value="1"/>
</dbReference>